<dbReference type="PROSITE" id="PS00455">
    <property type="entry name" value="AMP_BINDING"/>
    <property type="match status" value="1"/>
</dbReference>
<dbReference type="PANTHER" id="PTHR43767:SF12">
    <property type="entry name" value="AMP-DEPENDENT SYNTHETASE AND LIGASE"/>
    <property type="match status" value="1"/>
</dbReference>
<keyword evidence="3" id="KW-0436">Ligase</keyword>
<dbReference type="InterPro" id="IPR050237">
    <property type="entry name" value="ATP-dep_AMP-bd_enzyme"/>
</dbReference>
<protein>
    <submittedName>
        <fullName evidence="3">Long-chain-fatty-acid--CoA ligase</fullName>
    </submittedName>
</protein>
<evidence type="ECO:0000313" key="4">
    <source>
        <dbReference type="Proteomes" id="UP000610124"/>
    </source>
</evidence>
<dbReference type="OrthoDB" id="3465883at2"/>
<evidence type="ECO:0000259" key="1">
    <source>
        <dbReference type="Pfam" id="PF00501"/>
    </source>
</evidence>
<dbReference type="Gene3D" id="3.30.300.30">
    <property type="match status" value="1"/>
</dbReference>
<comment type="caution">
    <text evidence="3">The sequence shown here is derived from an EMBL/GenBank/DDBJ whole genome shotgun (WGS) entry which is preliminary data.</text>
</comment>
<proteinExistence type="predicted"/>
<dbReference type="Gene3D" id="3.40.50.12780">
    <property type="entry name" value="N-terminal domain of ligase-like"/>
    <property type="match status" value="1"/>
</dbReference>
<name>A0A8H9LHK2_KITAU</name>
<dbReference type="EMBL" id="BMUB01000002">
    <property type="protein sequence ID" value="GGU60783.1"/>
    <property type="molecule type" value="Genomic_DNA"/>
</dbReference>
<dbReference type="InterPro" id="IPR042099">
    <property type="entry name" value="ANL_N_sf"/>
</dbReference>
<dbReference type="RefSeq" id="WP_030282605.1">
    <property type="nucleotide sequence ID" value="NZ_BMUB01000002.1"/>
</dbReference>
<feature type="domain" description="AMP-binding enzyme C-terminal" evidence="2">
    <location>
        <begin position="429"/>
        <end position="503"/>
    </location>
</feature>
<feature type="domain" description="AMP-dependent synthetase/ligase" evidence="1">
    <location>
        <begin position="31"/>
        <end position="380"/>
    </location>
</feature>
<dbReference type="AlphaFoldDB" id="A0A8H9LHK2"/>
<reference evidence="3" key="1">
    <citation type="journal article" date="2014" name="Int. J. Syst. Evol. Microbiol.">
        <title>Complete genome sequence of Corynebacterium casei LMG S-19264T (=DSM 44701T), isolated from a smear-ripened cheese.</title>
        <authorList>
            <consortium name="US DOE Joint Genome Institute (JGI-PGF)"/>
            <person name="Walter F."/>
            <person name="Albersmeier A."/>
            <person name="Kalinowski J."/>
            <person name="Ruckert C."/>
        </authorList>
    </citation>
    <scope>NUCLEOTIDE SEQUENCE</scope>
    <source>
        <strain evidence="3">JCM 4434</strain>
    </source>
</reference>
<gene>
    <name evidence="3" type="ORF">GCM10010502_09190</name>
</gene>
<dbReference type="GeneID" id="97484090"/>
<dbReference type="InterPro" id="IPR000873">
    <property type="entry name" value="AMP-dep_synth/lig_dom"/>
</dbReference>
<evidence type="ECO:0000259" key="2">
    <source>
        <dbReference type="Pfam" id="PF13193"/>
    </source>
</evidence>
<dbReference type="InterPro" id="IPR025110">
    <property type="entry name" value="AMP-bd_C"/>
</dbReference>
<dbReference type="Pfam" id="PF13193">
    <property type="entry name" value="AMP-binding_C"/>
    <property type="match status" value="1"/>
</dbReference>
<dbReference type="KEGG" id="kau:B6264_18560"/>
<dbReference type="PANTHER" id="PTHR43767">
    <property type="entry name" value="LONG-CHAIN-FATTY-ACID--COA LIGASE"/>
    <property type="match status" value="1"/>
</dbReference>
<dbReference type="InterPro" id="IPR020845">
    <property type="entry name" value="AMP-binding_CS"/>
</dbReference>
<evidence type="ECO:0000313" key="3">
    <source>
        <dbReference type="EMBL" id="GGU60783.1"/>
    </source>
</evidence>
<accession>A0A8H9LHK2</accession>
<dbReference type="Pfam" id="PF00501">
    <property type="entry name" value="AMP-binding"/>
    <property type="match status" value="1"/>
</dbReference>
<sequence length="517" mass="55116">MDLPRDSTTFGPPLDVVAELIGGPRIDDLVRRAAELTPRHVALVHGDLVLDHAALEARVSDCAEALRAAFGGPGTVIAIAAELTVDFAVTFLGISRSGNTSAMFNPLVPDDTLVHVLNSCGARAAVLSPRMHRRVLALRDRLPLLRQLVVTADALDGTPVLDALERTAVPAGEVVETACLQFTSGTTGAPKTVRLSHRNLLVNAAQSAHAHRLTADAVSLNNLPSFHLMHLNTALAVGATHVLCPEEDRAALVGLARTWRASHLYSLPVRLSRLAGDERLPDFRVPSLRAVLSGGSALPPRTTTALQEHFGVPVVQGYGLAETSPSTHFDLPEGPTLGSSGPPVAGTACRIVDVRTGAVLPVGERGEIQVRGPQLMLGYLGDGPTDAVDADGWFRTGDVGRIDEAGRLFVVDRIKDVFKCDNWLVSPTEIERVLMRHPAVADCVVFDQPDELSGAVAVGLVVPRGEGVDPAALAAFANARLPYYEHLKQLRLVEGIPRSATGKVQRRELRDRLFGSL</sequence>
<reference evidence="3" key="2">
    <citation type="submission" date="2020-09" db="EMBL/GenBank/DDBJ databases">
        <authorList>
            <person name="Sun Q."/>
            <person name="Ohkuma M."/>
        </authorList>
    </citation>
    <scope>NUCLEOTIDE SEQUENCE</scope>
    <source>
        <strain evidence="3">JCM 4434</strain>
    </source>
</reference>
<dbReference type="GO" id="GO:0016877">
    <property type="term" value="F:ligase activity, forming carbon-sulfur bonds"/>
    <property type="evidence" value="ECO:0007669"/>
    <property type="project" value="UniProtKB-ARBA"/>
</dbReference>
<organism evidence="3 4">
    <name type="scientific">Kitasatospora aureofaciens</name>
    <name type="common">Streptomyces aureofaciens</name>
    <dbReference type="NCBI Taxonomy" id="1894"/>
    <lineage>
        <taxon>Bacteria</taxon>
        <taxon>Bacillati</taxon>
        <taxon>Actinomycetota</taxon>
        <taxon>Actinomycetes</taxon>
        <taxon>Kitasatosporales</taxon>
        <taxon>Streptomycetaceae</taxon>
        <taxon>Kitasatospora</taxon>
    </lineage>
</organism>
<dbReference type="InterPro" id="IPR045851">
    <property type="entry name" value="AMP-bd_C_sf"/>
</dbReference>
<dbReference type="Proteomes" id="UP000610124">
    <property type="component" value="Unassembled WGS sequence"/>
</dbReference>
<dbReference type="SUPFAM" id="SSF56801">
    <property type="entry name" value="Acetyl-CoA synthetase-like"/>
    <property type="match status" value="1"/>
</dbReference>